<sequence length="52" mass="5767">MGTAKNPVLRSTNGTGCFNAQTIQILLFCLMDPFYSNYCSPLDLPSLFPSMF</sequence>
<organism evidence="1">
    <name type="scientific">Anguilla anguilla</name>
    <name type="common">European freshwater eel</name>
    <name type="synonym">Muraena anguilla</name>
    <dbReference type="NCBI Taxonomy" id="7936"/>
    <lineage>
        <taxon>Eukaryota</taxon>
        <taxon>Metazoa</taxon>
        <taxon>Chordata</taxon>
        <taxon>Craniata</taxon>
        <taxon>Vertebrata</taxon>
        <taxon>Euteleostomi</taxon>
        <taxon>Actinopterygii</taxon>
        <taxon>Neopterygii</taxon>
        <taxon>Teleostei</taxon>
        <taxon>Anguilliformes</taxon>
        <taxon>Anguillidae</taxon>
        <taxon>Anguilla</taxon>
    </lineage>
</organism>
<reference evidence="1" key="1">
    <citation type="submission" date="2014-11" db="EMBL/GenBank/DDBJ databases">
        <authorList>
            <person name="Amaro Gonzalez C."/>
        </authorList>
    </citation>
    <scope>NUCLEOTIDE SEQUENCE</scope>
</reference>
<name>A0A0E9UN03_ANGAN</name>
<protein>
    <submittedName>
        <fullName evidence="1">Uncharacterized protein</fullName>
    </submittedName>
</protein>
<accession>A0A0E9UN03</accession>
<reference evidence="1" key="2">
    <citation type="journal article" date="2015" name="Fish Shellfish Immunol.">
        <title>Early steps in the European eel (Anguilla anguilla)-Vibrio vulnificus interaction in the gills: Role of the RtxA13 toxin.</title>
        <authorList>
            <person name="Callol A."/>
            <person name="Pajuelo D."/>
            <person name="Ebbesson L."/>
            <person name="Teles M."/>
            <person name="MacKenzie S."/>
            <person name="Amaro C."/>
        </authorList>
    </citation>
    <scope>NUCLEOTIDE SEQUENCE</scope>
</reference>
<dbReference type="EMBL" id="GBXM01041436">
    <property type="protein sequence ID" value="JAH67141.1"/>
    <property type="molecule type" value="Transcribed_RNA"/>
</dbReference>
<dbReference type="AlphaFoldDB" id="A0A0E9UN03"/>
<evidence type="ECO:0000313" key="1">
    <source>
        <dbReference type="EMBL" id="JAH67141.1"/>
    </source>
</evidence>
<proteinExistence type="predicted"/>